<reference evidence="1 2" key="1">
    <citation type="journal article" date="2019" name="Int. J. Syst. Evol. Microbiol.">
        <title>The Global Catalogue of Microorganisms (GCM) 10K type strain sequencing project: providing services to taxonomists for standard genome sequencing and annotation.</title>
        <authorList>
            <consortium name="The Broad Institute Genomics Platform"/>
            <consortium name="The Broad Institute Genome Sequencing Center for Infectious Disease"/>
            <person name="Wu L."/>
            <person name="Ma J."/>
        </authorList>
    </citation>
    <scope>NUCLEOTIDE SEQUENCE [LARGE SCALE GENOMIC DNA]</scope>
    <source>
        <strain evidence="1 2">RDMS1</strain>
    </source>
</reference>
<gene>
    <name evidence="1" type="ORF">ACFQL7_01945</name>
</gene>
<dbReference type="GeneID" id="76198284"/>
<organism evidence="1 2">
    <name type="scientific">Halocatena marina</name>
    <dbReference type="NCBI Taxonomy" id="2934937"/>
    <lineage>
        <taxon>Archaea</taxon>
        <taxon>Methanobacteriati</taxon>
        <taxon>Methanobacteriota</taxon>
        <taxon>Stenosarchaea group</taxon>
        <taxon>Halobacteria</taxon>
        <taxon>Halobacteriales</taxon>
        <taxon>Natronomonadaceae</taxon>
        <taxon>Halocatena</taxon>
    </lineage>
</organism>
<evidence type="ECO:0000313" key="2">
    <source>
        <dbReference type="Proteomes" id="UP001596417"/>
    </source>
</evidence>
<sequence length="78" mass="8737">MQQEGYYDDLPGDVTVERFSSGPSVVTALAKGDIDTAIIQEPFVTIIGRAPRFHELAHDRHAHEFVDCVTFVRDEFTA</sequence>
<accession>A0ABD5YHR0</accession>
<name>A0ABD5YHR0_9EURY</name>
<keyword evidence="2" id="KW-1185">Reference proteome</keyword>
<comment type="caution">
    <text evidence="1">The sequence shown here is derived from an EMBL/GenBank/DDBJ whole genome shotgun (WGS) entry which is preliminary data.</text>
</comment>
<proteinExistence type="predicted"/>
<dbReference type="AlphaFoldDB" id="A0ABD5YHR0"/>
<dbReference type="Gene3D" id="3.40.190.10">
    <property type="entry name" value="Periplasmic binding protein-like II"/>
    <property type="match status" value="1"/>
</dbReference>
<evidence type="ECO:0000313" key="1">
    <source>
        <dbReference type="EMBL" id="MFC7188735.1"/>
    </source>
</evidence>
<dbReference type="Proteomes" id="UP001596417">
    <property type="component" value="Unassembled WGS sequence"/>
</dbReference>
<dbReference type="RefSeq" id="WP_248904300.1">
    <property type="nucleotide sequence ID" value="NZ_CP109979.1"/>
</dbReference>
<protein>
    <submittedName>
        <fullName evidence="1">Uncharacterized protein</fullName>
    </submittedName>
</protein>
<dbReference type="EMBL" id="JBHTAX010000001">
    <property type="protein sequence ID" value="MFC7188735.1"/>
    <property type="molecule type" value="Genomic_DNA"/>
</dbReference>